<feature type="domain" description="NAD-dependent epimerase/dehydratase" evidence="1">
    <location>
        <begin position="8"/>
        <end position="213"/>
    </location>
</feature>
<dbReference type="InterPro" id="IPR036291">
    <property type="entry name" value="NAD(P)-bd_dom_sf"/>
</dbReference>
<reference evidence="2 3" key="1">
    <citation type="submission" date="2019-09" db="EMBL/GenBank/DDBJ databases">
        <title>Draft genome sequence of the thermophilic Saccharopolyspora hirsuta VKM Ac-666T.</title>
        <authorList>
            <person name="Lobastova T.G."/>
            <person name="Fokina V."/>
            <person name="Bragin E.Y."/>
            <person name="Shtratnikova V.Y."/>
            <person name="Starodumova I.P."/>
            <person name="Tarlachkov S.V."/>
            <person name="Donova M.V."/>
        </authorList>
    </citation>
    <scope>NUCLEOTIDE SEQUENCE [LARGE SCALE GENOMIC DNA]</scope>
    <source>
        <strain evidence="2 3">VKM Ac-666</strain>
    </source>
</reference>
<name>A0A5M7C962_SACHI</name>
<dbReference type="RefSeq" id="WP_150065872.1">
    <property type="nucleotide sequence ID" value="NZ_VWPH01000003.1"/>
</dbReference>
<evidence type="ECO:0000313" key="2">
    <source>
        <dbReference type="EMBL" id="KAA5836214.1"/>
    </source>
</evidence>
<dbReference type="SMR" id="A0A5M7C962"/>
<dbReference type="PANTHER" id="PTHR43245:SF13">
    <property type="entry name" value="UDP-D-APIOSE_UDP-D-XYLOSE SYNTHASE 2"/>
    <property type="match status" value="1"/>
</dbReference>
<dbReference type="SUPFAM" id="SSF51735">
    <property type="entry name" value="NAD(P)-binding Rossmann-fold domains"/>
    <property type="match status" value="1"/>
</dbReference>
<evidence type="ECO:0000259" key="1">
    <source>
        <dbReference type="Pfam" id="PF01370"/>
    </source>
</evidence>
<keyword evidence="3" id="KW-1185">Reference proteome</keyword>
<sequence>MTSDLHVVLGAGPAGTTTVDELLTRGLRVRHVNRSPIKNAPAGVEVVQADVANPDQAIAATEGAATIYHAVNVPYHLQLDLMPGIANSVLAAATHHEARLVVLDTLYPYGEADGEAITENTPWAATSRKGRMRAALDKTYLEAHRAGETQVVLGRSADFYGPRVLLSTLGATFFPAALAGEPALAFGDITLPHSYTYLPDVARALVDLGTATEEATGRAWHLPTVPATSTKQIHELVEHLTGKPLTTKVLQGPTPTGPFDAQFMNEYAELFYQHEIPQNMVSKNFETHFNRHPTPLKEGLQTTLNWYKTHLRNQ</sequence>
<evidence type="ECO:0000313" key="3">
    <source>
        <dbReference type="Proteomes" id="UP000323946"/>
    </source>
</evidence>
<organism evidence="2 3">
    <name type="scientific">Saccharopolyspora hirsuta</name>
    <dbReference type="NCBI Taxonomy" id="1837"/>
    <lineage>
        <taxon>Bacteria</taxon>
        <taxon>Bacillati</taxon>
        <taxon>Actinomycetota</taxon>
        <taxon>Actinomycetes</taxon>
        <taxon>Pseudonocardiales</taxon>
        <taxon>Pseudonocardiaceae</taxon>
        <taxon>Saccharopolyspora</taxon>
    </lineage>
</organism>
<proteinExistence type="predicted"/>
<dbReference type="PANTHER" id="PTHR43245">
    <property type="entry name" value="BIFUNCTIONAL POLYMYXIN RESISTANCE PROTEIN ARNA"/>
    <property type="match status" value="1"/>
</dbReference>
<dbReference type="InterPro" id="IPR050177">
    <property type="entry name" value="Lipid_A_modif_metabolic_enz"/>
</dbReference>
<dbReference type="EMBL" id="VWPH01000003">
    <property type="protein sequence ID" value="KAA5836214.1"/>
    <property type="molecule type" value="Genomic_DNA"/>
</dbReference>
<dbReference type="Gene3D" id="3.40.50.720">
    <property type="entry name" value="NAD(P)-binding Rossmann-like Domain"/>
    <property type="match status" value="1"/>
</dbReference>
<dbReference type="OrthoDB" id="8205493at2"/>
<dbReference type="Proteomes" id="UP000323946">
    <property type="component" value="Unassembled WGS sequence"/>
</dbReference>
<comment type="caution">
    <text evidence="2">The sequence shown here is derived from an EMBL/GenBank/DDBJ whole genome shotgun (WGS) entry which is preliminary data.</text>
</comment>
<dbReference type="InterPro" id="IPR001509">
    <property type="entry name" value="Epimerase_deHydtase"/>
</dbReference>
<protein>
    <submittedName>
        <fullName evidence="2">NAD-dependent epimerase/dehydratase family protein</fullName>
    </submittedName>
</protein>
<gene>
    <name evidence="2" type="ORF">F1721_07795</name>
</gene>
<dbReference type="AlphaFoldDB" id="A0A5M7C962"/>
<dbReference type="Pfam" id="PF01370">
    <property type="entry name" value="Epimerase"/>
    <property type="match status" value="1"/>
</dbReference>
<accession>A0A5M7C962</accession>